<evidence type="ECO:0000313" key="2">
    <source>
        <dbReference type="Proteomes" id="UP000808349"/>
    </source>
</evidence>
<gene>
    <name evidence="1" type="ORF">IPO85_08710</name>
</gene>
<comment type="caution">
    <text evidence="1">The sequence shown here is derived from an EMBL/GenBank/DDBJ whole genome shotgun (WGS) entry which is preliminary data.</text>
</comment>
<organism evidence="1 2">
    <name type="scientific">Candidatus Defluviibacterium haderslevense</name>
    <dbReference type="NCBI Taxonomy" id="2981993"/>
    <lineage>
        <taxon>Bacteria</taxon>
        <taxon>Pseudomonadati</taxon>
        <taxon>Bacteroidota</taxon>
        <taxon>Saprospiria</taxon>
        <taxon>Saprospirales</taxon>
        <taxon>Saprospiraceae</taxon>
        <taxon>Candidatus Defluviibacterium</taxon>
    </lineage>
</organism>
<dbReference type="SUPFAM" id="SSF48452">
    <property type="entry name" value="TPR-like"/>
    <property type="match status" value="1"/>
</dbReference>
<dbReference type="EMBL" id="JADKFW010000005">
    <property type="protein sequence ID" value="MBK9717577.1"/>
    <property type="molecule type" value="Genomic_DNA"/>
</dbReference>
<dbReference type="Pfam" id="PF13431">
    <property type="entry name" value="TPR_17"/>
    <property type="match status" value="1"/>
</dbReference>
<reference evidence="1 2" key="1">
    <citation type="submission" date="2020-10" db="EMBL/GenBank/DDBJ databases">
        <title>Connecting structure to function with the recovery of over 1000 high-quality activated sludge metagenome-assembled genomes encoding full-length rRNA genes using long-read sequencing.</title>
        <authorList>
            <person name="Singleton C.M."/>
            <person name="Petriglieri F."/>
            <person name="Kristensen J.M."/>
            <person name="Kirkegaard R.H."/>
            <person name="Michaelsen T.Y."/>
            <person name="Andersen M.H."/>
            <person name="Karst S.M."/>
            <person name="Dueholm M.S."/>
            <person name="Nielsen P.H."/>
            <person name="Albertsen M."/>
        </authorList>
    </citation>
    <scope>NUCLEOTIDE SEQUENCE [LARGE SCALE GENOMIC DNA]</scope>
    <source>
        <strain evidence="1">Ribe_18-Q3-R11-54_BAT3C.373</strain>
    </source>
</reference>
<protein>
    <submittedName>
        <fullName evidence="1">Tetratricopeptide repeat protein</fullName>
    </submittedName>
</protein>
<dbReference type="AlphaFoldDB" id="A0A9D7S9F5"/>
<dbReference type="Gene3D" id="1.25.40.10">
    <property type="entry name" value="Tetratricopeptide repeat domain"/>
    <property type="match status" value="1"/>
</dbReference>
<dbReference type="Proteomes" id="UP000808349">
    <property type="component" value="Unassembled WGS sequence"/>
</dbReference>
<name>A0A9D7S9F5_9BACT</name>
<accession>A0A9D7S9F5</accession>
<dbReference type="InterPro" id="IPR011990">
    <property type="entry name" value="TPR-like_helical_dom_sf"/>
</dbReference>
<evidence type="ECO:0000313" key="1">
    <source>
        <dbReference type="EMBL" id="MBK9717577.1"/>
    </source>
</evidence>
<sequence length="603" mass="68409">MNKLFCILFFIGTLYQGISQNRSFGTLSMIQSPTVKLKKNTTNNSKVDELKLQHATEIFDRLVEARGDFRSPVPTLVMNKKEDYGAYMDYEKMEINLEEKAYDVCASFRDSAKVNAALAFILGHELTHHYEKHAWRRGFATNFKNLDIGMKLDSIQDDVVNETQADYLGGFLCYTAGFGYFENAGALVDSIYKAYKLPSKLAKYPSLADRKKLCTRTFDKLQELIQIFNMANLLTLTEHFEMSHEFSKFVLQDYQSREIYNNLGVSILLQAIIDFPQYAKKRLKYKYPIEIELQERWPIIEPPQNNQTTGGWGSSKPKLIVFNPFQKLVYQALLNFDAAISLDPNFAPAYLNKACAYALLGDSTRAAFYANVECRLRAKQNYEKTTLDIDVLLGVLVANSGNDSIAKTIFQSAAEKGSSIANLNLKVLVQGPKDFFNEDIKESKIIINEPVEGAKSKGLGDTTLMKHIEYTPAKDYGDDEQIDSLNLRNLIAKSILPNMKTINIGDITQLSTSTKKSNYSTLYVIEQVKSYDKIYFLGTKPKYKGKTFRGISIGSNVESVLKVYGDPKSTYESSTGQILTYHNIIFILGKKNQVEQWYIYEKA</sequence>
<proteinExistence type="predicted"/>